<sequence>MSRGIASREIVWITPISDPSLDRADVSTLRKLLEIMEERHEISDGVANDFFLVVNELLLNHSILLLQIPYTPKAPKDSHLW</sequence>
<comment type="caution">
    <text evidence="1">The sequence shown here is derived from an EMBL/GenBank/DDBJ whole genome shotgun (WGS) entry which is preliminary data.</text>
</comment>
<evidence type="ECO:0000313" key="1">
    <source>
        <dbReference type="EMBL" id="KAF5868192.1"/>
    </source>
</evidence>
<keyword evidence="2" id="KW-1185">Reference proteome</keyword>
<gene>
    <name evidence="1" type="ORF">Bfra_007388</name>
</gene>
<organism evidence="1 2">
    <name type="scientific">Botrytis fragariae</name>
    <dbReference type="NCBI Taxonomy" id="1964551"/>
    <lineage>
        <taxon>Eukaryota</taxon>
        <taxon>Fungi</taxon>
        <taxon>Dikarya</taxon>
        <taxon>Ascomycota</taxon>
        <taxon>Pezizomycotina</taxon>
        <taxon>Leotiomycetes</taxon>
        <taxon>Helotiales</taxon>
        <taxon>Sclerotiniaceae</taxon>
        <taxon>Botrytis</taxon>
    </lineage>
</organism>
<evidence type="ECO:0000313" key="2">
    <source>
        <dbReference type="Proteomes" id="UP000531561"/>
    </source>
</evidence>
<dbReference type="EMBL" id="JABFCT010000026">
    <property type="protein sequence ID" value="KAF5868192.1"/>
    <property type="molecule type" value="Genomic_DNA"/>
</dbReference>
<dbReference type="Proteomes" id="UP000531561">
    <property type="component" value="Unassembled WGS sequence"/>
</dbReference>
<name>A0A8H6AIE9_9HELO</name>
<dbReference type="GeneID" id="59261453"/>
<dbReference type="RefSeq" id="XP_037187141.1">
    <property type="nucleotide sequence ID" value="XM_037337761.1"/>
</dbReference>
<accession>A0A8H6AIE9</accession>
<reference evidence="1 2" key="1">
    <citation type="journal article" date="2020" name="Phytopathology">
        <title>A high-quality genome resource of Botrytis fragariae, a new and rapidly spreading fungal pathogen causing strawberry gray mold in the U.S.A.</title>
        <authorList>
            <person name="Wu Y."/>
            <person name="Saski C.A."/>
            <person name="Schnabel G."/>
            <person name="Xiao S."/>
            <person name="Hu M."/>
        </authorList>
    </citation>
    <scope>NUCLEOTIDE SEQUENCE [LARGE SCALE GENOMIC DNA]</scope>
    <source>
        <strain evidence="1 2">BVB16</strain>
    </source>
</reference>
<dbReference type="AlphaFoldDB" id="A0A8H6AIE9"/>
<protein>
    <submittedName>
        <fullName evidence="1">Uncharacterized protein</fullName>
    </submittedName>
</protein>
<proteinExistence type="predicted"/>